<keyword evidence="3" id="KW-1185">Reference proteome</keyword>
<evidence type="ECO:0000313" key="3">
    <source>
        <dbReference type="Proteomes" id="UP000440096"/>
    </source>
</evidence>
<evidence type="ECO:0000313" key="2">
    <source>
        <dbReference type="EMBL" id="MTD54367.1"/>
    </source>
</evidence>
<dbReference type="OrthoDB" id="3194735at2"/>
<evidence type="ECO:0000259" key="1">
    <source>
        <dbReference type="Pfam" id="PF02775"/>
    </source>
</evidence>
<feature type="domain" description="Thiamine pyrophosphate enzyme TPP-binding" evidence="1">
    <location>
        <begin position="28"/>
        <end position="125"/>
    </location>
</feature>
<dbReference type="Proteomes" id="UP000440096">
    <property type="component" value="Unassembled WGS sequence"/>
</dbReference>
<dbReference type="GO" id="GO:0030976">
    <property type="term" value="F:thiamine pyrophosphate binding"/>
    <property type="evidence" value="ECO:0007669"/>
    <property type="project" value="InterPro"/>
</dbReference>
<dbReference type="InterPro" id="IPR029061">
    <property type="entry name" value="THDP-binding"/>
</dbReference>
<gene>
    <name evidence="2" type="ORF">GKO32_10335</name>
</gene>
<dbReference type="Pfam" id="PF02775">
    <property type="entry name" value="TPP_enzyme_C"/>
    <property type="match status" value="1"/>
</dbReference>
<dbReference type="SUPFAM" id="SSF52518">
    <property type="entry name" value="Thiamin diphosphate-binding fold (THDP-binding)"/>
    <property type="match status" value="1"/>
</dbReference>
<reference evidence="2 3" key="1">
    <citation type="submission" date="2019-11" db="EMBL/GenBank/DDBJ databases">
        <title>Draft genome of Amycolatopsis RM579.</title>
        <authorList>
            <person name="Duangmal K."/>
            <person name="Mingma R."/>
        </authorList>
    </citation>
    <scope>NUCLEOTIDE SEQUENCE [LARGE SCALE GENOMIC DNA]</scope>
    <source>
        <strain evidence="2 3">RM579</strain>
    </source>
</reference>
<organism evidence="2 3">
    <name type="scientific">Amycolatopsis pithecellobii</name>
    <dbReference type="NCBI Taxonomy" id="664692"/>
    <lineage>
        <taxon>Bacteria</taxon>
        <taxon>Bacillati</taxon>
        <taxon>Actinomycetota</taxon>
        <taxon>Actinomycetes</taxon>
        <taxon>Pseudonocardiales</taxon>
        <taxon>Pseudonocardiaceae</taxon>
        <taxon>Amycolatopsis</taxon>
    </lineage>
</organism>
<sequence length="184" mass="20187">MCQRYSGPCGMFSGSPAKAVATRPVVMNSELATAVRERIKITLVLIDNHGYSSVGNVSEQVGCEGFGCHYHFRGPDGKYSGDVQHHDLGKICEGLGARVLTVSSLDEFEKALIDARGSAETTAIVVETDWHERVPGYSTCWWDMATAEVSEMPAVREAREDYVRNKVQQRWLSTLGTDEAAGTR</sequence>
<comment type="caution">
    <text evidence="2">The sequence shown here is derived from an EMBL/GenBank/DDBJ whole genome shotgun (WGS) entry which is preliminary data.</text>
</comment>
<dbReference type="EMBL" id="WMBA01000011">
    <property type="protein sequence ID" value="MTD54367.1"/>
    <property type="molecule type" value="Genomic_DNA"/>
</dbReference>
<name>A0A6N7YN06_9PSEU</name>
<accession>A0A6N7YN06</accession>
<proteinExistence type="predicted"/>
<dbReference type="GO" id="GO:0000287">
    <property type="term" value="F:magnesium ion binding"/>
    <property type="evidence" value="ECO:0007669"/>
    <property type="project" value="UniProtKB-ARBA"/>
</dbReference>
<protein>
    <recommendedName>
        <fullName evidence="1">Thiamine pyrophosphate enzyme TPP-binding domain-containing protein</fullName>
    </recommendedName>
</protein>
<dbReference type="Gene3D" id="3.40.50.970">
    <property type="match status" value="1"/>
</dbReference>
<dbReference type="AlphaFoldDB" id="A0A6N7YN06"/>
<dbReference type="InterPro" id="IPR011766">
    <property type="entry name" value="TPP_enzyme_TPP-bd"/>
</dbReference>
<dbReference type="GO" id="GO:0003824">
    <property type="term" value="F:catalytic activity"/>
    <property type="evidence" value="ECO:0007669"/>
    <property type="project" value="InterPro"/>
</dbReference>